<reference evidence="3" key="1">
    <citation type="submission" date="2018-05" db="EMBL/GenBank/DDBJ databases">
        <authorList>
            <person name="Lanie J.A."/>
            <person name="Ng W.-L."/>
            <person name="Kazmierczak K.M."/>
            <person name="Andrzejewski T.M."/>
            <person name="Davidsen T.M."/>
            <person name="Wayne K.J."/>
            <person name="Tettelin H."/>
            <person name="Glass J.I."/>
            <person name="Rusch D."/>
            <person name="Podicherti R."/>
            <person name="Tsui H.-C.T."/>
            <person name="Winkler M.E."/>
        </authorList>
    </citation>
    <scope>NUCLEOTIDE SEQUENCE</scope>
</reference>
<dbReference type="SUPFAM" id="SSF51735">
    <property type="entry name" value="NAD(P)-binding Rossmann-fold domains"/>
    <property type="match status" value="1"/>
</dbReference>
<feature type="non-terminal residue" evidence="3">
    <location>
        <position position="186"/>
    </location>
</feature>
<dbReference type="InterPro" id="IPR051203">
    <property type="entry name" value="Polysaccharide_Synthase-Rel"/>
</dbReference>
<accession>A0A382EYP7</accession>
<proteinExistence type="inferred from homology"/>
<dbReference type="Gene3D" id="3.40.50.720">
    <property type="entry name" value="NAD(P)-binding Rossmann-like Domain"/>
    <property type="match status" value="1"/>
</dbReference>
<evidence type="ECO:0000313" key="3">
    <source>
        <dbReference type="EMBL" id="SVB55021.1"/>
    </source>
</evidence>
<evidence type="ECO:0000256" key="1">
    <source>
        <dbReference type="ARBA" id="ARBA00007430"/>
    </source>
</evidence>
<protein>
    <recommendedName>
        <fullName evidence="2">Polysaccharide biosynthesis protein CapD-like domain-containing protein</fullName>
    </recommendedName>
</protein>
<evidence type="ECO:0000259" key="2">
    <source>
        <dbReference type="Pfam" id="PF02719"/>
    </source>
</evidence>
<gene>
    <name evidence="3" type="ORF">METZ01_LOCUS207875</name>
</gene>
<dbReference type="InterPro" id="IPR003869">
    <property type="entry name" value="Polysac_CapD-like"/>
</dbReference>
<organism evidence="3">
    <name type="scientific">marine metagenome</name>
    <dbReference type="NCBI Taxonomy" id="408172"/>
    <lineage>
        <taxon>unclassified sequences</taxon>
        <taxon>metagenomes</taxon>
        <taxon>ecological metagenomes</taxon>
    </lineage>
</organism>
<comment type="similarity">
    <text evidence="1">Belongs to the polysaccharide synthase family.</text>
</comment>
<dbReference type="AlphaFoldDB" id="A0A382EYP7"/>
<dbReference type="Pfam" id="PF02719">
    <property type="entry name" value="Polysacc_synt_2"/>
    <property type="match status" value="1"/>
</dbReference>
<feature type="non-terminal residue" evidence="3">
    <location>
        <position position="1"/>
    </location>
</feature>
<sequence length="186" mass="20716">MSRDESKQHDMRLSYLDKKISTEEVIYRNFQQALEFRIGDIRSYKDVYSALCGVDIVINAAALKQVPTCEYFPDQAIETNSLGVSNLIRAIREGASQVDTLVGISTDKAAKPINVMGMTKALQERIIISANILNPDTRFICVRYGNVIASRGSVIPLFHHQIENGGPITVTVPKMTRFLLTLNQAV</sequence>
<dbReference type="PANTHER" id="PTHR43318">
    <property type="entry name" value="UDP-N-ACETYLGLUCOSAMINE 4,6-DEHYDRATASE"/>
    <property type="match status" value="1"/>
</dbReference>
<dbReference type="PANTHER" id="PTHR43318:SF2">
    <property type="entry name" value="UDP-N-ACETYLGLUCOSAMINE 4,6-DEHYDRATASE (INVERTING)"/>
    <property type="match status" value="1"/>
</dbReference>
<name>A0A382EYP7_9ZZZZ</name>
<feature type="domain" description="Polysaccharide biosynthesis protein CapD-like" evidence="2">
    <location>
        <begin position="2"/>
        <end position="186"/>
    </location>
</feature>
<dbReference type="EMBL" id="UINC01046686">
    <property type="protein sequence ID" value="SVB55021.1"/>
    <property type="molecule type" value="Genomic_DNA"/>
</dbReference>
<dbReference type="InterPro" id="IPR036291">
    <property type="entry name" value="NAD(P)-bd_dom_sf"/>
</dbReference>